<accession>A0A6J7XNX8</accession>
<evidence type="ECO:0000313" key="1">
    <source>
        <dbReference type="EMBL" id="CAB5229685.1"/>
    </source>
</evidence>
<proteinExistence type="predicted"/>
<sequence>MTAGVKRGLTVALTSTLLGAAAIPLLVALWRTKLDVSVYEIHSEKESTRVVRDSARSEEQHMLLLDVLCATKPTDRRCH</sequence>
<dbReference type="EMBL" id="LR798415">
    <property type="protein sequence ID" value="CAB5229685.1"/>
    <property type="molecule type" value="Genomic_DNA"/>
</dbReference>
<gene>
    <name evidence="1" type="ORF">UFOVP1558_16</name>
</gene>
<name>A0A6J7XNX8_9CAUD</name>
<reference evidence="1" key="1">
    <citation type="submission" date="2020-05" db="EMBL/GenBank/DDBJ databases">
        <authorList>
            <person name="Chiriac C."/>
            <person name="Salcher M."/>
            <person name="Ghai R."/>
            <person name="Kavagutti S V."/>
        </authorList>
    </citation>
    <scope>NUCLEOTIDE SEQUENCE</scope>
</reference>
<protein>
    <submittedName>
        <fullName evidence="1">Uncharacterized protein</fullName>
    </submittedName>
</protein>
<organism evidence="1">
    <name type="scientific">uncultured Caudovirales phage</name>
    <dbReference type="NCBI Taxonomy" id="2100421"/>
    <lineage>
        <taxon>Viruses</taxon>
        <taxon>Duplodnaviria</taxon>
        <taxon>Heunggongvirae</taxon>
        <taxon>Uroviricota</taxon>
        <taxon>Caudoviricetes</taxon>
        <taxon>Peduoviridae</taxon>
        <taxon>Maltschvirus</taxon>
        <taxon>Maltschvirus maltsch</taxon>
    </lineage>
</organism>